<dbReference type="EMBL" id="BMRJ01000002">
    <property type="protein sequence ID" value="GGR28065.1"/>
    <property type="molecule type" value="Genomic_DNA"/>
</dbReference>
<keyword evidence="2" id="KW-1185">Reference proteome</keyword>
<dbReference type="AlphaFoldDB" id="A0A918FE75"/>
<accession>A0A918FE75</accession>
<organism evidence="1 2">
    <name type="scientific">Agromyces mediolanus</name>
    <name type="common">Corynebacterium mediolanum</name>
    <dbReference type="NCBI Taxonomy" id="41986"/>
    <lineage>
        <taxon>Bacteria</taxon>
        <taxon>Bacillati</taxon>
        <taxon>Actinomycetota</taxon>
        <taxon>Actinomycetes</taxon>
        <taxon>Micrococcales</taxon>
        <taxon>Microbacteriaceae</taxon>
        <taxon>Agromyces</taxon>
    </lineage>
</organism>
<reference evidence="1" key="1">
    <citation type="journal article" date="2014" name="Int. J. Syst. Evol. Microbiol.">
        <title>Complete genome sequence of Corynebacterium casei LMG S-19264T (=DSM 44701T), isolated from a smear-ripened cheese.</title>
        <authorList>
            <consortium name="US DOE Joint Genome Institute (JGI-PGF)"/>
            <person name="Walter F."/>
            <person name="Albersmeier A."/>
            <person name="Kalinowski J."/>
            <person name="Ruckert C."/>
        </authorList>
    </citation>
    <scope>NUCLEOTIDE SEQUENCE</scope>
    <source>
        <strain evidence="1">JCM 3346</strain>
    </source>
</reference>
<dbReference type="Proteomes" id="UP000610303">
    <property type="component" value="Unassembled WGS sequence"/>
</dbReference>
<comment type="caution">
    <text evidence="1">The sequence shown here is derived from an EMBL/GenBank/DDBJ whole genome shotgun (WGS) entry which is preliminary data.</text>
</comment>
<proteinExistence type="predicted"/>
<name>A0A918FE75_AGRME</name>
<gene>
    <name evidence="1" type="ORF">GCM10010196_22250</name>
</gene>
<sequence length="85" mass="9898">MSERDEELRQADETAARIEIERWWPHLSIEAKHRVLRDLEAELDEEAIAEIVVIAARSGRPDAEPPVRLEAHERDYVRTQIEAVD</sequence>
<protein>
    <submittedName>
        <fullName evidence="1">Uncharacterized protein</fullName>
    </submittedName>
</protein>
<dbReference type="RefSeq" id="WP_189085429.1">
    <property type="nucleotide sequence ID" value="NZ_BMRJ01000002.1"/>
</dbReference>
<evidence type="ECO:0000313" key="2">
    <source>
        <dbReference type="Proteomes" id="UP000610303"/>
    </source>
</evidence>
<evidence type="ECO:0000313" key="1">
    <source>
        <dbReference type="EMBL" id="GGR28065.1"/>
    </source>
</evidence>
<reference evidence="1" key="2">
    <citation type="submission" date="2020-09" db="EMBL/GenBank/DDBJ databases">
        <authorList>
            <person name="Sun Q."/>
            <person name="Ohkuma M."/>
        </authorList>
    </citation>
    <scope>NUCLEOTIDE SEQUENCE</scope>
    <source>
        <strain evidence="1">JCM 3346</strain>
    </source>
</reference>